<dbReference type="Pfam" id="PF13540">
    <property type="entry name" value="RCC1_2"/>
    <property type="match status" value="1"/>
</dbReference>
<keyword evidence="2" id="KW-0472">Membrane</keyword>
<feature type="region of interest" description="Disordered" evidence="1">
    <location>
        <begin position="281"/>
        <end position="305"/>
    </location>
</feature>
<keyword evidence="2" id="KW-0812">Transmembrane</keyword>
<reference evidence="5 6" key="1">
    <citation type="submission" date="2018-08" db="EMBL/GenBank/DDBJ databases">
        <title>A genome reference for cultivated species of the human gut microbiota.</title>
        <authorList>
            <person name="Zou Y."/>
            <person name="Xue W."/>
            <person name="Luo G."/>
        </authorList>
    </citation>
    <scope>NUCLEOTIDE SEQUENCE [LARGE SCALE GENOMIC DNA]</scope>
    <source>
        <strain evidence="4 5">AF36-1BH</strain>
        <strain evidence="3 6">AF42-21</strain>
    </source>
</reference>
<evidence type="ECO:0000256" key="2">
    <source>
        <dbReference type="SAM" id="Phobius"/>
    </source>
</evidence>
<feature type="region of interest" description="Disordered" evidence="1">
    <location>
        <begin position="592"/>
        <end position="618"/>
    </location>
</feature>
<dbReference type="EMBL" id="QRNS01000002">
    <property type="protein sequence ID" value="RHK65884.1"/>
    <property type="molecule type" value="Genomic_DNA"/>
</dbReference>
<organism evidence="3 6">
    <name type="scientific">Dorea formicigenerans</name>
    <dbReference type="NCBI Taxonomy" id="39486"/>
    <lineage>
        <taxon>Bacteria</taxon>
        <taxon>Bacillati</taxon>
        <taxon>Bacillota</taxon>
        <taxon>Clostridia</taxon>
        <taxon>Lachnospirales</taxon>
        <taxon>Lachnospiraceae</taxon>
        <taxon>Dorea</taxon>
    </lineage>
</organism>
<gene>
    <name evidence="3" type="ORF">DW054_02025</name>
    <name evidence="4" type="ORF">DWZ98_15820</name>
</gene>
<dbReference type="Gene3D" id="2.130.10.30">
    <property type="entry name" value="Regulator of chromosome condensation 1/beta-lactamase-inhibitor protein II"/>
    <property type="match status" value="2"/>
</dbReference>
<proteinExistence type="predicted"/>
<name>A0A415HBE7_9FIRM</name>
<dbReference type="PANTHER" id="PTHR45982">
    <property type="entry name" value="REGULATOR OF CHROMOSOME CONDENSATION"/>
    <property type="match status" value="1"/>
</dbReference>
<dbReference type="EMBL" id="QRPD01000019">
    <property type="protein sequence ID" value="RHL84372.1"/>
    <property type="molecule type" value="Genomic_DNA"/>
</dbReference>
<comment type="caution">
    <text evidence="3">The sequence shown here is derived from an EMBL/GenBank/DDBJ whole genome shotgun (WGS) entry which is preliminary data.</text>
</comment>
<feature type="transmembrane region" description="Helical" evidence="2">
    <location>
        <begin position="12"/>
        <end position="32"/>
    </location>
</feature>
<dbReference type="PANTHER" id="PTHR45982:SF1">
    <property type="entry name" value="REGULATOR OF CHROMOSOME CONDENSATION"/>
    <property type="match status" value="1"/>
</dbReference>
<dbReference type="PROSITE" id="PS50012">
    <property type="entry name" value="RCC1_3"/>
    <property type="match status" value="2"/>
</dbReference>
<evidence type="ECO:0000313" key="4">
    <source>
        <dbReference type="EMBL" id="RHL84372.1"/>
    </source>
</evidence>
<dbReference type="AlphaFoldDB" id="A0A415HBE7"/>
<sequence>MERTKRKNVFRAELIIFLAVIVVSLLVLWIRWENSHATYKNYDIVVKKNVYCEKTQTGRVDLQIRRKGGKKAKLLQTQQELKQSQSFQIVEDSYKLGIVDDASAYDGNIYEQKNAGGIQYLTLYYVNHEASGRQGKMHLVMNDAKTGKELINIKTSPKVKKDARRYEYRGKDLYVSEEGILLDAGTDEEFYNSQAMTAGLMTVCWKNGKEKQIQFDPNADVSEYEAADIIIPKVTSTGEEKSEENRCYYALELSDWENIREIKLGENVFAKAENLEKATDDLNKKKKKSKEEKAKEEAEKKAENQKKKEFYTTDMSLLNQPEDFHISDYYITNKVIAGNRYYIDENHVLWGQGMNYYAQLGINHPEDVGNWYHEEYMEPQKIAEHVVHVDASANGYFMMYLTENGELYGAGANLQGILGKEPGENDAMNPQQNVVNQPKLLMSDVSYMRAGATCAVALKKNGEAYWWGEFMSGEASSIYGEGTLMYTEPHKMLDQAIYVTTTNRRSAAITVNGDLYTWGDNTYGQCGYTGEKTFLTEPEKVMENVRMVWCDEIEQNAIWTDLANVNPNDYGTTCYDDTFILIKDGKMYAAGTNIGTDSKRNTPYGEGEDDERSDENKCTTYSAKFLPIEVKEYVPESNPTEEYTGEKKIQIEGTAAEGLAE</sequence>
<dbReference type="InterPro" id="IPR009091">
    <property type="entry name" value="RCC1/BLIP-II"/>
</dbReference>
<dbReference type="InterPro" id="IPR000408">
    <property type="entry name" value="Reg_chr_condens"/>
</dbReference>
<evidence type="ECO:0008006" key="7">
    <source>
        <dbReference type="Google" id="ProtNLM"/>
    </source>
</evidence>
<dbReference type="Proteomes" id="UP000283325">
    <property type="component" value="Unassembled WGS sequence"/>
</dbReference>
<dbReference type="InterPro" id="IPR051553">
    <property type="entry name" value="Ran_GTPase-activating"/>
</dbReference>
<evidence type="ECO:0000313" key="5">
    <source>
        <dbReference type="Proteomes" id="UP000283325"/>
    </source>
</evidence>
<evidence type="ECO:0000313" key="3">
    <source>
        <dbReference type="EMBL" id="RHK65884.1"/>
    </source>
</evidence>
<protein>
    <recommendedName>
        <fullName evidence="7">Regulator of chromosome condensation (RCC1) repeat protein</fullName>
    </recommendedName>
</protein>
<evidence type="ECO:0000313" key="6">
    <source>
        <dbReference type="Proteomes" id="UP000284152"/>
    </source>
</evidence>
<evidence type="ECO:0000256" key="1">
    <source>
        <dbReference type="SAM" id="MobiDB-lite"/>
    </source>
</evidence>
<keyword evidence="2" id="KW-1133">Transmembrane helix</keyword>
<dbReference type="RefSeq" id="WP_117657425.1">
    <property type="nucleotide sequence ID" value="NZ_JAQDGW010000031.1"/>
</dbReference>
<dbReference type="Proteomes" id="UP000284152">
    <property type="component" value="Unassembled WGS sequence"/>
</dbReference>
<dbReference type="SUPFAM" id="SSF50985">
    <property type="entry name" value="RCC1/BLIP-II"/>
    <property type="match status" value="1"/>
</dbReference>
<feature type="region of interest" description="Disordered" evidence="1">
    <location>
        <begin position="635"/>
        <end position="661"/>
    </location>
</feature>
<accession>A0A415HBE7</accession>